<dbReference type="PRINTS" id="PR00359">
    <property type="entry name" value="BP450"/>
</dbReference>
<evidence type="ECO:0000256" key="2">
    <source>
        <dbReference type="RuleBase" id="RU000461"/>
    </source>
</evidence>
<dbReference type="InterPro" id="IPR017972">
    <property type="entry name" value="Cyt_P450_CS"/>
</dbReference>
<dbReference type="PRINTS" id="PR00385">
    <property type="entry name" value="P450"/>
</dbReference>
<evidence type="ECO:0000313" key="3">
    <source>
        <dbReference type="EMBL" id="NJP45207.1"/>
    </source>
</evidence>
<dbReference type="PANTHER" id="PTHR46696">
    <property type="entry name" value="P450, PUTATIVE (EUROFUNG)-RELATED"/>
    <property type="match status" value="1"/>
</dbReference>
<comment type="similarity">
    <text evidence="1 2">Belongs to the cytochrome P450 family.</text>
</comment>
<accession>A0ABX0ZRH8</accession>
<organism evidence="3 4">
    <name type="scientific">Actinacidiphila epipremni</name>
    <dbReference type="NCBI Taxonomy" id="2053013"/>
    <lineage>
        <taxon>Bacteria</taxon>
        <taxon>Bacillati</taxon>
        <taxon>Actinomycetota</taxon>
        <taxon>Actinomycetes</taxon>
        <taxon>Kitasatosporales</taxon>
        <taxon>Streptomycetaceae</taxon>
        <taxon>Actinacidiphila</taxon>
    </lineage>
</organism>
<keyword evidence="2" id="KW-0408">Iron</keyword>
<dbReference type="InterPro" id="IPR002397">
    <property type="entry name" value="Cyt_P450_B"/>
</dbReference>
<dbReference type="Proteomes" id="UP000734511">
    <property type="component" value="Unassembled WGS sequence"/>
</dbReference>
<comment type="caution">
    <text evidence="3">The sequence shown here is derived from an EMBL/GenBank/DDBJ whole genome shotgun (WGS) entry which is preliminary data.</text>
</comment>
<keyword evidence="2" id="KW-0479">Metal-binding</keyword>
<sequence length="391" mass="42625">MARGCPYHPPAGYAELREEGPLAQVQLYDGRVAWVVTGYAETRQLLVDPRLSSDRSRPDFPVLVPRMAATKLTALVGMDPPEHDVLRRMLIGSFTVKRVNDLRPAILRIVTERIDAVLAAGPGVDLVPAFALPVPSTTICLLLGVPYEDHEFFEEQTRQMLMATSTAQEAADASATLIAYFERLVVDKQARLAAGARPEGLLDELITERLDTGELERDVLSTIAMFMLVAGHETTANMMALSVLTLLEHPEQADRLRADPAVAPGAVEELLRFLSVADEIQRVVKADIEIAGVVLREGDAVYLPNAAANRSAEVFDDPDTFDVLRGTRHHLAFGYGVHQCIGQNLARAELEIALRELVTRIPTLRAAAPVDALGVKPGGSVQGILRLPVVW</sequence>
<keyword evidence="2" id="KW-0503">Monooxygenase</keyword>
<dbReference type="PANTHER" id="PTHR46696:SF1">
    <property type="entry name" value="CYTOCHROME P450 YJIB-RELATED"/>
    <property type="match status" value="1"/>
</dbReference>
<dbReference type="PROSITE" id="PS00086">
    <property type="entry name" value="CYTOCHROME_P450"/>
    <property type="match status" value="1"/>
</dbReference>
<name>A0ABX0ZRH8_9ACTN</name>
<dbReference type="SUPFAM" id="SSF48264">
    <property type="entry name" value="Cytochrome P450"/>
    <property type="match status" value="1"/>
</dbReference>
<dbReference type="Gene3D" id="1.10.630.10">
    <property type="entry name" value="Cytochrome P450"/>
    <property type="match status" value="1"/>
</dbReference>
<reference evidence="3 4" key="1">
    <citation type="submission" date="2020-03" db="EMBL/GenBank/DDBJ databases">
        <title>WGS of actinomycetes isolated from Thailand.</title>
        <authorList>
            <person name="Thawai C."/>
        </authorList>
    </citation>
    <scope>NUCLEOTIDE SEQUENCE [LARGE SCALE GENOMIC DNA]</scope>
    <source>
        <strain evidence="3 4">PRB2-1</strain>
    </source>
</reference>
<evidence type="ECO:0000313" key="4">
    <source>
        <dbReference type="Proteomes" id="UP000734511"/>
    </source>
</evidence>
<dbReference type="CDD" id="cd11030">
    <property type="entry name" value="CYP105-like"/>
    <property type="match status" value="1"/>
</dbReference>
<dbReference type="EMBL" id="JAATEJ010000013">
    <property type="protein sequence ID" value="NJP45207.1"/>
    <property type="molecule type" value="Genomic_DNA"/>
</dbReference>
<gene>
    <name evidence="3" type="ORF">HCN08_17640</name>
</gene>
<dbReference type="InterPro" id="IPR036396">
    <property type="entry name" value="Cyt_P450_sf"/>
</dbReference>
<dbReference type="Pfam" id="PF00067">
    <property type="entry name" value="p450"/>
    <property type="match status" value="1"/>
</dbReference>
<keyword evidence="4" id="KW-1185">Reference proteome</keyword>
<keyword evidence="2" id="KW-0560">Oxidoreductase</keyword>
<proteinExistence type="inferred from homology"/>
<evidence type="ECO:0000256" key="1">
    <source>
        <dbReference type="ARBA" id="ARBA00010617"/>
    </source>
</evidence>
<protein>
    <submittedName>
        <fullName evidence="3">Cytochrome P450</fullName>
    </submittedName>
</protein>
<keyword evidence="2" id="KW-0349">Heme</keyword>
<dbReference type="InterPro" id="IPR001128">
    <property type="entry name" value="Cyt_P450"/>
</dbReference>